<proteinExistence type="predicted"/>
<keyword evidence="5" id="KW-1133">Transmembrane helix</keyword>
<dbReference type="InterPro" id="IPR050482">
    <property type="entry name" value="Sensor_HK_TwoCompSys"/>
</dbReference>
<dbReference type="CDD" id="cd16917">
    <property type="entry name" value="HATPase_UhpB-NarQ-NarX-like"/>
    <property type="match status" value="1"/>
</dbReference>
<evidence type="ECO:0000256" key="3">
    <source>
        <dbReference type="ARBA" id="ARBA00023012"/>
    </source>
</evidence>
<evidence type="ECO:0000256" key="4">
    <source>
        <dbReference type="SAM" id="MobiDB-lite"/>
    </source>
</evidence>
<gene>
    <name evidence="7" type="ORF">ACFPYK_15085</name>
</gene>
<dbReference type="PANTHER" id="PTHR24421:SF61">
    <property type="entry name" value="OXYGEN SENSOR HISTIDINE KINASE NREB"/>
    <property type="match status" value="1"/>
</dbReference>
<evidence type="ECO:0000256" key="2">
    <source>
        <dbReference type="ARBA" id="ARBA00022777"/>
    </source>
</evidence>
<feature type="transmembrane region" description="Helical" evidence="5">
    <location>
        <begin position="36"/>
        <end position="63"/>
    </location>
</feature>
<dbReference type="Pfam" id="PF02518">
    <property type="entry name" value="HATPase_c"/>
    <property type="match status" value="1"/>
</dbReference>
<dbReference type="InterPro" id="IPR036890">
    <property type="entry name" value="HATPase_C_sf"/>
</dbReference>
<name>A0ABW1QMP7_9ACTN</name>
<reference evidence="8" key="1">
    <citation type="journal article" date="2019" name="Int. J. Syst. Evol. Microbiol.">
        <title>The Global Catalogue of Microorganisms (GCM) 10K type strain sequencing project: providing services to taxonomists for standard genome sequencing and annotation.</title>
        <authorList>
            <consortium name="The Broad Institute Genomics Platform"/>
            <consortium name="The Broad Institute Genome Sequencing Center for Infectious Disease"/>
            <person name="Wu L."/>
            <person name="Ma J."/>
        </authorList>
    </citation>
    <scope>NUCLEOTIDE SEQUENCE [LARGE SCALE GENOMIC DNA]</scope>
    <source>
        <strain evidence="8">CGMCC 4.7198</strain>
    </source>
</reference>
<dbReference type="EMBL" id="JBHSQL010000012">
    <property type="protein sequence ID" value="MFC6150724.1"/>
    <property type="molecule type" value="Genomic_DNA"/>
</dbReference>
<feature type="transmembrane region" description="Helical" evidence="5">
    <location>
        <begin position="122"/>
        <end position="139"/>
    </location>
</feature>
<feature type="region of interest" description="Disordered" evidence="4">
    <location>
        <begin position="408"/>
        <end position="429"/>
    </location>
</feature>
<keyword evidence="2" id="KW-0418">Kinase</keyword>
<accession>A0ABW1QMP7</accession>
<dbReference type="RefSeq" id="WP_228552935.1">
    <property type="nucleotide sequence ID" value="NZ_JBHSQL010000012.1"/>
</dbReference>
<feature type="transmembrane region" description="Helical" evidence="5">
    <location>
        <begin position="159"/>
        <end position="179"/>
    </location>
</feature>
<dbReference type="PANTHER" id="PTHR24421">
    <property type="entry name" value="NITRATE/NITRITE SENSOR PROTEIN NARX-RELATED"/>
    <property type="match status" value="1"/>
</dbReference>
<evidence type="ECO:0000313" key="8">
    <source>
        <dbReference type="Proteomes" id="UP001596097"/>
    </source>
</evidence>
<comment type="caution">
    <text evidence="7">The sequence shown here is derived from an EMBL/GenBank/DDBJ whole genome shotgun (WGS) entry which is preliminary data.</text>
</comment>
<dbReference type="InterPro" id="IPR007168">
    <property type="entry name" value="Phageshock_PspC_N"/>
</dbReference>
<dbReference type="Pfam" id="PF04024">
    <property type="entry name" value="PspC"/>
    <property type="match status" value="1"/>
</dbReference>
<protein>
    <submittedName>
        <fullName evidence="7">PspC domain-containing protein</fullName>
    </submittedName>
</protein>
<dbReference type="SMART" id="SM00387">
    <property type="entry name" value="HATPase_c"/>
    <property type="match status" value="1"/>
</dbReference>
<keyword evidence="5" id="KW-0472">Membrane</keyword>
<dbReference type="InterPro" id="IPR003594">
    <property type="entry name" value="HATPase_dom"/>
</dbReference>
<keyword evidence="3" id="KW-0902">Two-component regulatory system</keyword>
<evidence type="ECO:0000256" key="1">
    <source>
        <dbReference type="ARBA" id="ARBA00022679"/>
    </source>
</evidence>
<evidence type="ECO:0000313" key="7">
    <source>
        <dbReference type="EMBL" id="MFC6150724.1"/>
    </source>
</evidence>
<keyword evidence="5" id="KW-0812">Transmembrane</keyword>
<organism evidence="7 8">
    <name type="scientific">Mumia xiangluensis</name>
    <dbReference type="NCBI Taxonomy" id="1678900"/>
    <lineage>
        <taxon>Bacteria</taxon>
        <taxon>Bacillati</taxon>
        <taxon>Actinomycetota</taxon>
        <taxon>Actinomycetes</taxon>
        <taxon>Propionibacteriales</taxon>
        <taxon>Nocardioidaceae</taxon>
        <taxon>Mumia</taxon>
    </lineage>
</organism>
<dbReference type="SUPFAM" id="SSF55874">
    <property type="entry name" value="ATPase domain of HSP90 chaperone/DNA topoisomerase II/histidine kinase"/>
    <property type="match status" value="1"/>
</dbReference>
<evidence type="ECO:0000259" key="6">
    <source>
        <dbReference type="SMART" id="SM00387"/>
    </source>
</evidence>
<sequence length="429" mass="45687">MTTTAMPPRRLYRSPSPRVLGGVAQGLADHLGVPVLWVRLAFVVSTLFQLAGVLAYVAFWVFVPLGSAAESPGLASATRRGLRRGSDEDAGPQSNRSTLQTAALVVLGVGVVWIVVGSDTVSTLVFPAVLAIAGFALIWRQADDRSLERWVRVTSGWQAALRIAAGTLLVLIAYAVFVAQLGGGLQSAAQLLAALVVAVAGALLLLGPWVVRLVSDLAAERRERVRSQERADVAAHLHDSVLQTLALLQKNAHDPATVATLARRQERELRDWLYGDRTPDDATLRSGLAADAAEIETTYRVPIEVVGVGDTDPDPDVDALRAAAREAMTNAAKHSGADRIDVYVEVAGAAAEVFVRDRGVGFDPEQVPEDRLGIRRSLVERMKRHRGTVDVRSAPGEGTEVRLVLPLVREPSSDGGRDTAPQGAEGGDA</sequence>
<feature type="transmembrane region" description="Helical" evidence="5">
    <location>
        <begin position="191"/>
        <end position="214"/>
    </location>
</feature>
<evidence type="ECO:0000256" key="5">
    <source>
        <dbReference type="SAM" id="Phobius"/>
    </source>
</evidence>
<feature type="domain" description="Histidine kinase/HSP90-like ATPase" evidence="6">
    <location>
        <begin position="315"/>
        <end position="409"/>
    </location>
</feature>
<keyword evidence="8" id="KW-1185">Reference proteome</keyword>
<dbReference type="Gene3D" id="3.30.565.10">
    <property type="entry name" value="Histidine kinase-like ATPase, C-terminal domain"/>
    <property type="match status" value="1"/>
</dbReference>
<keyword evidence="1" id="KW-0808">Transferase</keyword>
<dbReference type="Proteomes" id="UP001596097">
    <property type="component" value="Unassembled WGS sequence"/>
</dbReference>